<evidence type="ECO:0000313" key="2">
    <source>
        <dbReference type="Proteomes" id="UP000322873"/>
    </source>
</evidence>
<dbReference type="PANTHER" id="PTHR47643:SF2">
    <property type="entry name" value="TPR DOMAIN PROTEIN (AFU_ORTHOLOGUE AFUA_5G12710)"/>
    <property type="match status" value="1"/>
</dbReference>
<evidence type="ECO:0000313" key="1">
    <source>
        <dbReference type="EMBL" id="KAA8576699.1"/>
    </source>
</evidence>
<name>A0A5M9K887_MONFR</name>
<protein>
    <submittedName>
        <fullName evidence="1">Uncharacterized protein</fullName>
    </submittedName>
</protein>
<keyword evidence="2" id="KW-1185">Reference proteome</keyword>
<dbReference type="Proteomes" id="UP000322873">
    <property type="component" value="Unassembled WGS sequence"/>
</dbReference>
<sequence length="620" mass="69883">MDIENVSDVSQYVQILVRQKAALKTAMARQGQRPKDMKPRQELISQFMMMRMSSRMSQFRIQKVSQLQASFVPIPYEPSITPLEDLTAIHINDLRLETHHRGSYLLVRVLTPPFRMTGIVAIVEDENADALPLQLYQQPEEKLRPAASVITVKDIFLIKEPYLKTGSDGAYSLRVDHVSDLVCLDADHDMLPRDWKPRVVDLDKTADDWKQEGNVAMGEMQYWAAIQSYTAALQCHPSAQATKAIHLNRALAHLRDGSFDAALADTQCMISISDVPQKALYRAGQALYELGRFSESHNTFESLCKKYPNNSIAAVELGRTRCRLAEQESGIYDFELIYKELSKTRPPHLDHATDCLPPKAVKAGELLLCEKAFAYCYAETSEDSETQAKTTLLIDMHTRRITMGTQSDLVTTIITEVDKKPVIDTFLVGRTIALNVFGCPISSYEAHFTAAKSEVGIPERERSFSMIWRWFLNATNVDTAKAERLLIAIDGTYKHPATKVPRLALRKPYLQLAEFYAKQGTINEAVSMTLKALASLGFVIKNANLPASPDETFEIEKWGLMMDGVVETWTFLCSLYAVFAPQFVRQAEDCARESRTRFGTGKITRSNRYTMRLKGDPVVS</sequence>
<organism evidence="1 2">
    <name type="scientific">Monilinia fructicola</name>
    <name type="common">Brown rot fungus</name>
    <name type="synonym">Ciboria fructicola</name>
    <dbReference type="NCBI Taxonomy" id="38448"/>
    <lineage>
        <taxon>Eukaryota</taxon>
        <taxon>Fungi</taxon>
        <taxon>Dikarya</taxon>
        <taxon>Ascomycota</taxon>
        <taxon>Pezizomycotina</taxon>
        <taxon>Leotiomycetes</taxon>
        <taxon>Helotiales</taxon>
        <taxon>Sclerotiniaceae</taxon>
        <taxon>Monilinia</taxon>
    </lineage>
</organism>
<accession>A0A5M9K887</accession>
<dbReference type="EMBL" id="VICG01000001">
    <property type="protein sequence ID" value="KAA8576699.1"/>
    <property type="molecule type" value="Genomic_DNA"/>
</dbReference>
<dbReference type="AlphaFoldDB" id="A0A5M9K887"/>
<dbReference type="Gene3D" id="1.25.40.10">
    <property type="entry name" value="Tetratricopeptide repeat domain"/>
    <property type="match status" value="1"/>
</dbReference>
<gene>
    <name evidence="1" type="ORF">EYC84_006775</name>
</gene>
<dbReference type="VEuPathDB" id="FungiDB:MFRU_014g01660"/>
<dbReference type="InterPro" id="IPR011990">
    <property type="entry name" value="TPR-like_helical_dom_sf"/>
</dbReference>
<proteinExistence type="predicted"/>
<dbReference type="InterPro" id="IPR053209">
    <property type="entry name" value="Gramillin-biosynth_MTr"/>
</dbReference>
<dbReference type="PANTHER" id="PTHR47643">
    <property type="entry name" value="TPR DOMAIN PROTEIN (AFU_ORTHOLOGUE AFUA_5G12710)"/>
    <property type="match status" value="1"/>
</dbReference>
<reference evidence="1 2" key="1">
    <citation type="submission" date="2019-06" db="EMBL/GenBank/DDBJ databases">
        <title>Genome Sequence of the Brown Rot Fungal Pathogen Monilinia fructicola.</title>
        <authorList>
            <person name="De Miccolis Angelini R.M."/>
            <person name="Landi L."/>
            <person name="Abate D."/>
            <person name="Pollastro S."/>
            <person name="Romanazzi G."/>
            <person name="Faretra F."/>
        </authorList>
    </citation>
    <scope>NUCLEOTIDE SEQUENCE [LARGE SCALE GENOMIC DNA]</scope>
    <source>
        <strain evidence="1 2">Mfrc123</strain>
    </source>
</reference>
<dbReference type="SUPFAM" id="SSF48452">
    <property type="entry name" value="TPR-like"/>
    <property type="match status" value="1"/>
</dbReference>
<comment type="caution">
    <text evidence="1">The sequence shown here is derived from an EMBL/GenBank/DDBJ whole genome shotgun (WGS) entry which is preliminary data.</text>
</comment>